<protein>
    <recommendedName>
        <fullName evidence="1">Nucleotidyl transferase domain-containing protein</fullName>
    </recommendedName>
</protein>
<dbReference type="SUPFAM" id="SSF53448">
    <property type="entry name" value="Nucleotide-diphospho-sugar transferases"/>
    <property type="match status" value="1"/>
</dbReference>
<gene>
    <name evidence="2" type="ORF">GCM10010912_02890</name>
</gene>
<reference evidence="2" key="2">
    <citation type="submission" date="2020-09" db="EMBL/GenBank/DDBJ databases">
        <authorList>
            <person name="Sun Q."/>
            <person name="Zhou Y."/>
        </authorList>
    </citation>
    <scope>NUCLEOTIDE SEQUENCE</scope>
    <source>
        <strain evidence="2">CGMCC 1.16134</strain>
    </source>
</reference>
<proteinExistence type="predicted"/>
<dbReference type="RefSeq" id="WP_189021822.1">
    <property type="nucleotide sequence ID" value="NZ_BMKR01000001.1"/>
</dbReference>
<name>A0A917BWU9_9BACL</name>
<dbReference type="Pfam" id="PF00483">
    <property type="entry name" value="NTP_transferase"/>
    <property type="match status" value="1"/>
</dbReference>
<dbReference type="AlphaFoldDB" id="A0A917BWU9"/>
<dbReference type="Gene3D" id="3.90.550.10">
    <property type="entry name" value="Spore Coat Polysaccharide Biosynthesis Protein SpsA, Chain A"/>
    <property type="match status" value="1"/>
</dbReference>
<evidence type="ECO:0000313" key="2">
    <source>
        <dbReference type="EMBL" id="GGF61108.1"/>
    </source>
</evidence>
<sequence>MKALILAAGYATRLYPLTRHTPKPLLPIQGNRTILDLMLDRLEALEEITEILIVTNDRFFQAFEQWLAKRSSRLPIRIINDGTSSVEGRLGAVGDIAFVIEREQLDDDLLVLAGDNVLGFSLAGYLRYFHTVEKDCILVRPVDSLEELRSVGVVELDGESRVISFEEKPREPKTNIGVFALYLYKRTTLPLFSRYLSEGGNPDAPSYFPEWLHSHKEIRAYFSEGSIYDVGTPEAYAEIRALLENEKQQDKDW</sequence>
<feature type="domain" description="Nucleotidyl transferase" evidence="1">
    <location>
        <begin position="2"/>
        <end position="244"/>
    </location>
</feature>
<comment type="caution">
    <text evidence="2">The sequence shown here is derived from an EMBL/GenBank/DDBJ whole genome shotgun (WGS) entry which is preliminary data.</text>
</comment>
<organism evidence="2 3">
    <name type="scientific">Paenibacillus albidus</name>
    <dbReference type="NCBI Taxonomy" id="2041023"/>
    <lineage>
        <taxon>Bacteria</taxon>
        <taxon>Bacillati</taxon>
        <taxon>Bacillota</taxon>
        <taxon>Bacilli</taxon>
        <taxon>Bacillales</taxon>
        <taxon>Paenibacillaceae</taxon>
        <taxon>Paenibacillus</taxon>
    </lineage>
</organism>
<dbReference type="PANTHER" id="PTHR42883:SF2">
    <property type="entry name" value="THYMIDYLYLTRANSFERASE"/>
    <property type="match status" value="1"/>
</dbReference>
<dbReference type="CDD" id="cd04181">
    <property type="entry name" value="NTP_transferase"/>
    <property type="match status" value="1"/>
</dbReference>
<accession>A0A917BWU9</accession>
<dbReference type="EMBL" id="BMKR01000001">
    <property type="protein sequence ID" value="GGF61108.1"/>
    <property type="molecule type" value="Genomic_DNA"/>
</dbReference>
<reference evidence="2" key="1">
    <citation type="journal article" date="2014" name="Int. J. Syst. Evol. Microbiol.">
        <title>Complete genome sequence of Corynebacterium casei LMG S-19264T (=DSM 44701T), isolated from a smear-ripened cheese.</title>
        <authorList>
            <consortium name="US DOE Joint Genome Institute (JGI-PGF)"/>
            <person name="Walter F."/>
            <person name="Albersmeier A."/>
            <person name="Kalinowski J."/>
            <person name="Ruckert C."/>
        </authorList>
    </citation>
    <scope>NUCLEOTIDE SEQUENCE</scope>
    <source>
        <strain evidence="2">CGMCC 1.16134</strain>
    </source>
</reference>
<dbReference type="Proteomes" id="UP000637643">
    <property type="component" value="Unassembled WGS sequence"/>
</dbReference>
<dbReference type="PANTHER" id="PTHR42883">
    <property type="entry name" value="GLUCOSE-1-PHOSPHATE THYMIDYLTRANSFERASE"/>
    <property type="match status" value="1"/>
</dbReference>
<evidence type="ECO:0000313" key="3">
    <source>
        <dbReference type="Proteomes" id="UP000637643"/>
    </source>
</evidence>
<dbReference type="InterPro" id="IPR005835">
    <property type="entry name" value="NTP_transferase_dom"/>
</dbReference>
<keyword evidence="3" id="KW-1185">Reference proteome</keyword>
<evidence type="ECO:0000259" key="1">
    <source>
        <dbReference type="Pfam" id="PF00483"/>
    </source>
</evidence>
<dbReference type="InterPro" id="IPR029044">
    <property type="entry name" value="Nucleotide-diphossugar_trans"/>
</dbReference>